<dbReference type="InterPro" id="IPR003689">
    <property type="entry name" value="ZIP"/>
</dbReference>
<reference evidence="7" key="1">
    <citation type="submission" date="2017-09" db="EMBL/GenBank/DDBJ databases">
        <title>Metaegenomics of thermophilic ammonia-oxidizing enrichment culture.</title>
        <authorList>
            <person name="Kato S."/>
            <person name="Suzuki K."/>
        </authorList>
    </citation>
    <scope>NUCLEOTIDE SEQUENCE [LARGE SCALE GENOMIC DNA]</scope>
</reference>
<evidence type="ECO:0000256" key="1">
    <source>
        <dbReference type="ARBA" id="ARBA00004141"/>
    </source>
</evidence>
<evidence type="ECO:0000256" key="4">
    <source>
        <dbReference type="ARBA" id="ARBA00023136"/>
    </source>
</evidence>
<evidence type="ECO:0000256" key="3">
    <source>
        <dbReference type="ARBA" id="ARBA00022989"/>
    </source>
</evidence>
<accession>A0A2H5XFI0</accession>
<proteinExistence type="predicted"/>
<name>A0A2H5XFI0_9BACT</name>
<keyword evidence="2 5" id="KW-0812">Transmembrane</keyword>
<dbReference type="AlphaFoldDB" id="A0A2H5XFI0"/>
<dbReference type="PANTHER" id="PTHR11040">
    <property type="entry name" value="ZINC/IRON TRANSPORTER"/>
    <property type="match status" value="1"/>
</dbReference>
<comment type="caution">
    <text evidence="6">The sequence shown here is derived from an EMBL/GenBank/DDBJ whole genome shotgun (WGS) entry which is preliminary data.</text>
</comment>
<dbReference type="GO" id="GO:0005385">
    <property type="term" value="F:zinc ion transmembrane transporter activity"/>
    <property type="evidence" value="ECO:0007669"/>
    <property type="project" value="TreeGrafter"/>
</dbReference>
<feature type="transmembrane region" description="Helical" evidence="5">
    <location>
        <begin position="6"/>
        <end position="25"/>
    </location>
</feature>
<organism evidence="6 7">
    <name type="scientific">Candidatus Fervidibacter japonicus</name>
    <dbReference type="NCBI Taxonomy" id="2035412"/>
    <lineage>
        <taxon>Bacteria</taxon>
        <taxon>Candidatus Fervidibacterota</taxon>
        <taxon>Candidatus Fervidibacter</taxon>
    </lineage>
</organism>
<dbReference type="Pfam" id="PF02535">
    <property type="entry name" value="Zip"/>
    <property type="match status" value="1"/>
</dbReference>
<evidence type="ECO:0000313" key="6">
    <source>
        <dbReference type="EMBL" id="GBC99944.1"/>
    </source>
</evidence>
<dbReference type="Proteomes" id="UP000236173">
    <property type="component" value="Unassembled WGS sequence"/>
</dbReference>
<evidence type="ECO:0000256" key="2">
    <source>
        <dbReference type="ARBA" id="ARBA00022692"/>
    </source>
</evidence>
<evidence type="ECO:0000313" key="7">
    <source>
        <dbReference type="Proteomes" id="UP000236173"/>
    </source>
</evidence>
<feature type="transmembrane region" description="Helical" evidence="5">
    <location>
        <begin position="131"/>
        <end position="152"/>
    </location>
</feature>
<feature type="transmembrane region" description="Helical" evidence="5">
    <location>
        <begin position="60"/>
        <end position="81"/>
    </location>
</feature>
<dbReference type="GO" id="GO:0016020">
    <property type="term" value="C:membrane"/>
    <property type="evidence" value="ECO:0007669"/>
    <property type="project" value="UniProtKB-SubCell"/>
</dbReference>
<feature type="transmembrane region" description="Helical" evidence="5">
    <location>
        <begin position="37"/>
        <end position="54"/>
    </location>
</feature>
<evidence type="ECO:0000256" key="5">
    <source>
        <dbReference type="SAM" id="Phobius"/>
    </source>
</evidence>
<feature type="transmembrane region" description="Helical" evidence="5">
    <location>
        <begin position="102"/>
        <end position="125"/>
    </location>
</feature>
<gene>
    <name evidence="6" type="primary">zupT</name>
    <name evidence="6" type="ORF">HRbin17_02477</name>
</gene>
<keyword evidence="3 5" id="KW-1133">Transmembrane helix</keyword>
<feature type="transmembrane region" description="Helical" evidence="5">
    <location>
        <begin position="225"/>
        <end position="243"/>
    </location>
</feature>
<sequence length="244" mass="25676">MVWTVLGYAVLTDLATALGAVPFALVRTVNERWQGTMTAIAGGMMVAASVFSLAEEGLRFGSVWLVAAGLLAGAAFIAATGKWLEHNDLPFEHLTGSAARQSWLLLLTLFAHSFPEGVAIGVGFATGEFKTGLLLAIAIAVHNIPEGLALSLPLRAKGVSVAKCAWYAVLSSVPQPIAAVPAYLLATAIHPFLPFGLGFAGGAMIFLVIQELVPDSLARTTRSETAWGFMAGLLFMMVFVSLMQ</sequence>
<keyword evidence="4 5" id="KW-0472">Membrane</keyword>
<feature type="transmembrane region" description="Helical" evidence="5">
    <location>
        <begin position="192"/>
        <end position="213"/>
    </location>
</feature>
<dbReference type="PANTHER" id="PTHR11040:SF70">
    <property type="entry name" value="OS05G0316100 PROTEIN"/>
    <property type="match status" value="1"/>
</dbReference>
<protein>
    <submittedName>
        <fullName evidence="6">Zinc transporter ZupT</fullName>
    </submittedName>
</protein>
<comment type="subcellular location">
    <subcellularLocation>
        <location evidence="1">Membrane</location>
        <topology evidence="1">Multi-pass membrane protein</topology>
    </subcellularLocation>
</comment>
<dbReference type="EMBL" id="BEHT01000044">
    <property type="protein sequence ID" value="GBC99944.1"/>
    <property type="molecule type" value="Genomic_DNA"/>
</dbReference>
<feature type="transmembrane region" description="Helical" evidence="5">
    <location>
        <begin position="164"/>
        <end position="186"/>
    </location>
</feature>